<proteinExistence type="predicted"/>
<accession>A0ABU5ZR03</accession>
<reference evidence="2" key="1">
    <citation type="submission" date="2023-12" db="EMBL/GenBank/DDBJ databases">
        <title>Fervidustalea candida gen. nov., sp. nov., a novel member of the family Paenibacillaceae isolated from a geothermal area.</title>
        <authorList>
            <person name="Li W.-J."/>
            <person name="Jiao J.-Y."/>
            <person name="Chen Y."/>
        </authorList>
    </citation>
    <scope>NUCLEOTIDE SEQUENCE</scope>
    <source>
        <strain evidence="2">SYSU GA230002</strain>
    </source>
</reference>
<dbReference type="Pfam" id="PF16983">
    <property type="entry name" value="MFS_MOT1"/>
    <property type="match status" value="1"/>
</dbReference>
<feature type="transmembrane region" description="Helical" evidence="1">
    <location>
        <begin position="87"/>
        <end position="112"/>
    </location>
</feature>
<evidence type="ECO:0000256" key="1">
    <source>
        <dbReference type="SAM" id="Phobius"/>
    </source>
</evidence>
<dbReference type="PANTHER" id="PTHR31970:SF9">
    <property type="entry name" value="MOLYBDATE TRANSPORTER 2"/>
    <property type="match status" value="1"/>
</dbReference>
<dbReference type="PANTHER" id="PTHR31970">
    <property type="match status" value="1"/>
</dbReference>
<protein>
    <submittedName>
        <fullName evidence="2">Sulfate/molybdate transporter</fullName>
    </submittedName>
</protein>
<comment type="caution">
    <text evidence="2">The sequence shown here is derived from an EMBL/GenBank/DDBJ whole genome shotgun (WGS) entry which is preliminary data.</text>
</comment>
<evidence type="ECO:0000313" key="2">
    <source>
        <dbReference type="EMBL" id="MEB3104106.1"/>
    </source>
</evidence>
<dbReference type="InterPro" id="IPR031563">
    <property type="entry name" value="MOT1/MOT2"/>
</dbReference>
<evidence type="ECO:0000313" key="3">
    <source>
        <dbReference type="Proteomes" id="UP001310386"/>
    </source>
</evidence>
<name>A0ABU5ZR03_9BACL</name>
<dbReference type="Proteomes" id="UP001310386">
    <property type="component" value="Unassembled WGS sequence"/>
</dbReference>
<sequence>MNTKINSAKPVIKFDRNEFAGAFGDIGTDLPLLIGMIVAAGLNSASALIMFGVMQIFTALRYRMPMPVQPLKAMAAIVITQKLSGNILYGGGLAVGILMLLLTLTGLIDWIARIVPKVVIRGMQLGLGLQLATLSLKEYVQADSV</sequence>
<keyword evidence="1" id="KW-0812">Transmembrane</keyword>
<keyword evidence="1" id="KW-0472">Membrane</keyword>
<keyword evidence="3" id="KW-1185">Reference proteome</keyword>
<feature type="transmembrane region" description="Helical" evidence="1">
    <location>
        <begin position="32"/>
        <end position="57"/>
    </location>
</feature>
<keyword evidence="1" id="KW-1133">Transmembrane helix</keyword>
<gene>
    <name evidence="2" type="ORF">VF724_21090</name>
</gene>
<organism evidence="2 3">
    <name type="scientific">Ferviditalea candida</name>
    <dbReference type="NCBI Taxonomy" id="3108399"/>
    <lineage>
        <taxon>Bacteria</taxon>
        <taxon>Bacillati</taxon>
        <taxon>Bacillota</taxon>
        <taxon>Bacilli</taxon>
        <taxon>Bacillales</taxon>
        <taxon>Paenibacillaceae</taxon>
        <taxon>Ferviditalea</taxon>
    </lineage>
</organism>
<feature type="non-terminal residue" evidence="2">
    <location>
        <position position="145"/>
    </location>
</feature>
<dbReference type="EMBL" id="JAYJLD010000105">
    <property type="protein sequence ID" value="MEB3104106.1"/>
    <property type="molecule type" value="Genomic_DNA"/>
</dbReference>